<dbReference type="GO" id="GO:0005524">
    <property type="term" value="F:ATP binding"/>
    <property type="evidence" value="ECO:0007669"/>
    <property type="project" value="InterPro"/>
</dbReference>
<dbReference type="InterPro" id="IPR011545">
    <property type="entry name" value="DEAD/DEAH_box_helicase_dom"/>
</dbReference>
<dbReference type="GO" id="GO:0005737">
    <property type="term" value="C:cytoplasm"/>
    <property type="evidence" value="ECO:0007669"/>
    <property type="project" value="TreeGrafter"/>
</dbReference>
<keyword evidence="4" id="KW-1185">Reference proteome</keyword>
<dbReference type="Pfam" id="PF00270">
    <property type="entry name" value="DEAD"/>
    <property type="match status" value="1"/>
</dbReference>
<dbReference type="Proteomes" id="UP001187531">
    <property type="component" value="Unassembled WGS sequence"/>
</dbReference>
<dbReference type="GO" id="GO:0003676">
    <property type="term" value="F:nucleic acid binding"/>
    <property type="evidence" value="ECO:0007669"/>
    <property type="project" value="InterPro"/>
</dbReference>
<evidence type="ECO:0000313" key="3">
    <source>
        <dbReference type="EMBL" id="KAK2701687.1"/>
    </source>
</evidence>
<comment type="caution">
    <text evidence="3">The sequence shown here is derived from an EMBL/GenBank/DDBJ whole genome shotgun (WGS) entry which is preliminary data.</text>
</comment>
<sequence>MNQPQISRKNKDHCWECKCRDITLPDELNEAGNKWFDEKIIWLIKSFMEEEFQLNMQVIEKDEHFFCSSEQCGSDVKMYGPGQSIILNTAGHTLLWQLEGTSCIEVTDGAPRTVMADDKTILILDCIVVRLLNQNGTAALIPAYSKTWKDLGLTDSEIGVFYWLLPIFDISCIVPVTKPSQMILDAVASCALRDFGITQLKNFQIRSITNILKKEDALVVSGNGSGKSICYQIPSVMEPGITLLVVPTIALRKHQSDYLLSQGIDSFVVGEKITLVEYDQQVTAISDLSENKPVILVGTPESFMGREGSLGFILRHRSLLDRRLKFVVFDERHLLYEWCGFRSSFSELKSFRSFFPRATFLVLTATLLPKDEKLIIEEFLHNHCVVWMNVDRPNVRLDISHYNPPSGLKGSVDWVESWS</sequence>
<dbReference type="SUPFAM" id="SSF52540">
    <property type="entry name" value="P-loop containing nucleoside triphosphate hydrolases"/>
    <property type="match status" value="1"/>
</dbReference>
<dbReference type="PANTHER" id="PTHR13710">
    <property type="entry name" value="DNA HELICASE RECQ FAMILY MEMBER"/>
    <property type="match status" value="1"/>
</dbReference>
<dbReference type="GO" id="GO:0005634">
    <property type="term" value="C:nucleus"/>
    <property type="evidence" value="ECO:0007669"/>
    <property type="project" value="TreeGrafter"/>
</dbReference>
<evidence type="ECO:0000313" key="4">
    <source>
        <dbReference type="Proteomes" id="UP001187531"/>
    </source>
</evidence>
<comment type="similarity">
    <text evidence="1">Belongs to the helicase family. RecQ subfamily.</text>
</comment>
<dbReference type="GO" id="GO:0009378">
    <property type="term" value="F:four-way junction helicase activity"/>
    <property type="evidence" value="ECO:0007669"/>
    <property type="project" value="TreeGrafter"/>
</dbReference>
<dbReference type="AlphaFoldDB" id="A0AA88HA65"/>
<feature type="domain" description="Helicase ATP-binding" evidence="2">
    <location>
        <begin position="208"/>
        <end position="385"/>
    </location>
</feature>
<dbReference type="InterPro" id="IPR014001">
    <property type="entry name" value="Helicase_ATP-bd"/>
</dbReference>
<evidence type="ECO:0000256" key="1">
    <source>
        <dbReference type="ARBA" id="ARBA00005446"/>
    </source>
</evidence>
<protein>
    <recommendedName>
        <fullName evidence="2">Helicase ATP-binding domain-containing protein</fullName>
    </recommendedName>
</protein>
<accession>A0AA88HA65</accession>
<evidence type="ECO:0000259" key="2">
    <source>
        <dbReference type="PROSITE" id="PS51192"/>
    </source>
</evidence>
<dbReference type="PANTHER" id="PTHR13710:SF147">
    <property type="entry name" value="DNA HELICASE"/>
    <property type="match status" value="1"/>
</dbReference>
<dbReference type="EMBL" id="JAVRJZ010002303">
    <property type="protein sequence ID" value="KAK2701687.1"/>
    <property type="molecule type" value="Genomic_DNA"/>
</dbReference>
<reference evidence="3" key="1">
    <citation type="submission" date="2023-07" db="EMBL/GenBank/DDBJ databases">
        <title>Chromosome-level genome assembly of Artemia franciscana.</title>
        <authorList>
            <person name="Jo E."/>
        </authorList>
    </citation>
    <scope>NUCLEOTIDE SEQUENCE</scope>
    <source>
        <tissue evidence="3">Whole body</tissue>
    </source>
</reference>
<dbReference type="GO" id="GO:0005694">
    <property type="term" value="C:chromosome"/>
    <property type="evidence" value="ECO:0007669"/>
    <property type="project" value="TreeGrafter"/>
</dbReference>
<name>A0AA88HA65_ARTSF</name>
<organism evidence="3 4">
    <name type="scientific">Artemia franciscana</name>
    <name type="common">Brine shrimp</name>
    <name type="synonym">Artemia sanfranciscana</name>
    <dbReference type="NCBI Taxonomy" id="6661"/>
    <lineage>
        <taxon>Eukaryota</taxon>
        <taxon>Metazoa</taxon>
        <taxon>Ecdysozoa</taxon>
        <taxon>Arthropoda</taxon>
        <taxon>Crustacea</taxon>
        <taxon>Branchiopoda</taxon>
        <taxon>Anostraca</taxon>
        <taxon>Artemiidae</taxon>
        <taxon>Artemia</taxon>
    </lineage>
</organism>
<dbReference type="PROSITE" id="PS51192">
    <property type="entry name" value="HELICASE_ATP_BIND_1"/>
    <property type="match status" value="1"/>
</dbReference>
<proteinExistence type="inferred from homology"/>
<dbReference type="InterPro" id="IPR027417">
    <property type="entry name" value="P-loop_NTPase"/>
</dbReference>
<gene>
    <name evidence="3" type="ORF">QYM36_019671</name>
</gene>
<dbReference type="GO" id="GO:0000724">
    <property type="term" value="P:double-strand break repair via homologous recombination"/>
    <property type="evidence" value="ECO:0007669"/>
    <property type="project" value="TreeGrafter"/>
</dbReference>
<dbReference type="Gene3D" id="3.40.50.300">
    <property type="entry name" value="P-loop containing nucleotide triphosphate hydrolases"/>
    <property type="match status" value="1"/>
</dbReference>
<dbReference type="SMART" id="SM00487">
    <property type="entry name" value="DEXDc"/>
    <property type="match status" value="1"/>
</dbReference>
<dbReference type="GO" id="GO:0043138">
    <property type="term" value="F:3'-5' DNA helicase activity"/>
    <property type="evidence" value="ECO:0007669"/>
    <property type="project" value="TreeGrafter"/>
</dbReference>